<protein>
    <submittedName>
        <fullName evidence="2">Uncharacterized protein</fullName>
    </submittedName>
</protein>
<feature type="chain" id="PRO_5018990597" evidence="1">
    <location>
        <begin position="21"/>
        <end position="181"/>
    </location>
</feature>
<name>A0A448DA15_9NEIS</name>
<dbReference type="RefSeq" id="WP_232001270.1">
    <property type="nucleotide sequence ID" value="NZ_CAUJPY010000007.1"/>
</dbReference>
<dbReference type="EMBL" id="LR134313">
    <property type="protein sequence ID" value="VEF02462.1"/>
    <property type="molecule type" value="Genomic_DNA"/>
</dbReference>
<keyword evidence="1" id="KW-0732">Signal</keyword>
<dbReference type="Proteomes" id="UP000279284">
    <property type="component" value="Chromosome"/>
</dbReference>
<proteinExistence type="predicted"/>
<sequence>MQPKVIFVTLIAAAALPASAGPELNMTAAQFEAAQEKREYRFDGYPTKNRFNGKSAPLNLKNRYARTFKTRLTNVLAENKPNAAGKYSTFGFGCGSSGCVGIGAIDNNTGTPIYLGNILMGCGTSEEYGDFRSDPRSNLVIVSGCMDDRLNDNTGSSRFGYHYFLLKNGKFHHLRSVRVIR</sequence>
<dbReference type="KEGG" id="nci:NCTC10296_01805"/>
<evidence type="ECO:0000313" key="3">
    <source>
        <dbReference type="Proteomes" id="UP000279284"/>
    </source>
</evidence>
<keyword evidence="3" id="KW-1185">Reference proteome</keyword>
<dbReference type="AlphaFoldDB" id="A0A448DA15"/>
<reference evidence="2 3" key="1">
    <citation type="submission" date="2018-12" db="EMBL/GenBank/DDBJ databases">
        <authorList>
            <consortium name="Pathogen Informatics"/>
        </authorList>
    </citation>
    <scope>NUCLEOTIDE SEQUENCE [LARGE SCALE GENOMIC DNA]</scope>
    <source>
        <strain evidence="2 3">NCTC10296</strain>
    </source>
</reference>
<feature type="signal peptide" evidence="1">
    <location>
        <begin position="1"/>
        <end position="20"/>
    </location>
</feature>
<organism evidence="2 3">
    <name type="scientific">Neisseria canis</name>
    <dbReference type="NCBI Taxonomy" id="493"/>
    <lineage>
        <taxon>Bacteria</taxon>
        <taxon>Pseudomonadati</taxon>
        <taxon>Pseudomonadota</taxon>
        <taxon>Betaproteobacteria</taxon>
        <taxon>Neisseriales</taxon>
        <taxon>Neisseriaceae</taxon>
        <taxon>Neisseria</taxon>
    </lineage>
</organism>
<dbReference type="STRING" id="493.BWD07_02645"/>
<evidence type="ECO:0000256" key="1">
    <source>
        <dbReference type="SAM" id="SignalP"/>
    </source>
</evidence>
<evidence type="ECO:0000313" key="2">
    <source>
        <dbReference type="EMBL" id="VEF02462.1"/>
    </source>
</evidence>
<accession>A0A448DA15</accession>
<gene>
    <name evidence="2" type="ORF">NCTC10296_01805</name>
</gene>